<feature type="compositionally biased region" description="Low complexity" evidence="1">
    <location>
        <begin position="44"/>
        <end position="54"/>
    </location>
</feature>
<dbReference type="Proteomes" id="UP001498398">
    <property type="component" value="Unassembled WGS sequence"/>
</dbReference>
<reference evidence="2 3" key="1">
    <citation type="submission" date="2024-01" db="EMBL/GenBank/DDBJ databases">
        <title>A draft genome for the cacao thread blight pathogen Marasmiellus scandens.</title>
        <authorList>
            <person name="Baruah I.K."/>
            <person name="Leung J."/>
            <person name="Bukari Y."/>
            <person name="Amoako-Attah I."/>
            <person name="Meinhardt L.W."/>
            <person name="Bailey B.A."/>
            <person name="Cohen S.P."/>
        </authorList>
    </citation>
    <scope>NUCLEOTIDE SEQUENCE [LARGE SCALE GENOMIC DNA]</scope>
    <source>
        <strain evidence="2 3">GH-19</strain>
    </source>
</reference>
<name>A0ABR1K6J7_9AGAR</name>
<accession>A0ABR1K6J7</accession>
<evidence type="ECO:0000313" key="3">
    <source>
        <dbReference type="Proteomes" id="UP001498398"/>
    </source>
</evidence>
<evidence type="ECO:0000313" key="2">
    <source>
        <dbReference type="EMBL" id="KAK7473158.1"/>
    </source>
</evidence>
<gene>
    <name evidence="2" type="ORF">VKT23_001258</name>
</gene>
<sequence>MSSEGSPSPKSGRMRNMTRRASSMLGISSRSLTPAPQSSHKDSSSASDTSFLRRSSIDHQSFDNPTGAASTPASSSLTAATSVPEHAMPIPIPESPARETADSEEVARVQGRIEAPGTSLHQAVAATNGMQSPSLRAAEAPTPESRQHTRVPEASQMSGYIISDDDVGRDNQPTPEGSTQLLENYFTTITSEMVNFVSGDFHNTTNNNNQQITGSYNTENHNIINSYNDTVTGSVDDFSFINQRMAEMYAEKSQAGESTCLLLKVCRLKEEPDQTNDGMRVLLQNNP</sequence>
<organism evidence="2 3">
    <name type="scientific">Marasmiellus scandens</name>
    <dbReference type="NCBI Taxonomy" id="2682957"/>
    <lineage>
        <taxon>Eukaryota</taxon>
        <taxon>Fungi</taxon>
        <taxon>Dikarya</taxon>
        <taxon>Basidiomycota</taxon>
        <taxon>Agaricomycotina</taxon>
        <taxon>Agaricomycetes</taxon>
        <taxon>Agaricomycetidae</taxon>
        <taxon>Agaricales</taxon>
        <taxon>Marasmiineae</taxon>
        <taxon>Omphalotaceae</taxon>
        <taxon>Marasmiellus</taxon>
    </lineage>
</organism>
<feature type="compositionally biased region" description="Low complexity" evidence="1">
    <location>
        <begin position="66"/>
        <end position="82"/>
    </location>
</feature>
<feature type="region of interest" description="Disordered" evidence="1">
    <location>
        <begin position="130"/>
        <end position="174"/>
    </location>
</feature>
<feature type="region of interest" description="Disordered" evidence="1">
    <location>
        <begin position="1"/>
        <end position="108"/>
    </location>
</feature>
<feature type="compositionally biased region" description="Basic and acidic residues" evidence="1">
    <location>
        <begin position="96"/>
        <end position="107"/>
    </location>
</feature>
<feature type="compositionally biased region" description="Polar residues" evidence="1">
    <location>
        <begin position="19"/>
        <end position="37"/>
    </location>
</feature>
<dbReference type="EMBL" id="JBANRG010000001">
    <property type="protein sequence ID" value="KAK7473158.1"/>
    <property type="molecule type" value="Genomic_DNA"/>
</dbReference>
<comment type="caution">
    <text evidence="2">The sequence shown here is derived from an EMBL/GenBank/DDBJ whole genome shotgun (WGS) entry which is preliminary data.</text>
</comment>
<protein>
    <submittedName>
        <fullName evidence="2">Uncharacterized protein</fullName>
    </submittedName>
</protein>
<proteinExistence type="predicted"/>
<evidence type="ECO:0000256" key="1">
    <source>
        <dbReference type="SAM" id="MobiDB-lite"/>
    </source>
</evidence>
<keyword evidence="3" id="KW-1185">Reference proteome</keyword>